<dbReference type="InterPro" id="IPR050707">
    <property type="entry name" value="HTH_MetabolicPath_Reg"/>
</dbReference>
<dbReference type="GO" id="GO:0045892">
    <property type="term" value="P:negative regulation of DNA-templated transcription"/>
    <property type="evidence" value="ECO:0007669"/>
    <property type="project" value="UniProtKB-ARBA"/>
</dbReference>
<keyword evidence="1" id="KW-0805">Transcription regulation</keyword>
<accession>A0A4S4BRE9</accession>
<evidence type="ECO:0000259" key="4">
    <source>
        <dbReference type="PROSITE" id="PS51077"/>
    </source>
</evidence>
<dbReference type="SUPFAM" id="SSF46785">
    <property type="entry name" value="Winged helix' DNA-binding domain"/>
    <property type="match status" value="1"/>
</dbReference>
<dbReference type="Pfam" id="PF09339">
    <property type="entry name" value="HTH_IclR"/>
    <property type="match status" value="1"/>
</dbReference>
<dbReference type="OrthoDB" id="9791752at2"/>
<evidence type="ECO:0000313" key="6">
    <source>
        <dbReference type="EMBL" id="THF77579.1"/>
    </source>
</evidence>
<feature type="domain" description="IclR-ED" evidence="5">
    <location>
        <begin position="69"/>
        <end position="250"/>
    </location>
</feature>
<evidence type="ECO:0000256" key="3">
    <source>
        <dbReference type="ARBA" id="ARBA00023163"/>
    </source>
</evidence>
<reference evidence="6 7" key="1">
    <citation type="submission" date="2019-04" db="EMBL/GenBank/DDBJ databases">
        <title>Cohnella sp. nov. isolated from preserved vegetables.</title>
        <authorList>
            <person name="Lin S.-Y."/>
            <person name="Hung M.-H."/>
            <person name="Young C.-C."/>
        </authorList>
    </citation>
    <scope>NUCLEOTIDE SEQUENCE [LARGE SCALE GENOMIC DNA]</scope>
    <source>
        <strain evidence="6 7">CC-MHH1044</strain>
    </source>
</reference>
<dbReference type="EMBL" id="SSOB01000019">
    <property type="protein sequence ID" value="THF77579.1"/>
    <property type="molecule type" value="Genomic_DNA"/>
</dbReference>
<evidence type="ECO:0000256" key="1">
    <source>
        <dbReference type="ARBA" id="ARBA00023015"/>
    </source>
</evidence>
<dbReference type="SUPFAM" id="SSF55781">
    <property type="entry name" value="GAF domain-like"/>
    <property type="match status" value="1"/>
</dbReference>
<dbReference type="PROSITE" id="PS51078">
    <property type="entry name" value="ICLR_ED"/>
    <property type="match status" value="1"/>
</dbReference>
<comment type="caution">
    <text evidence="6">The sequence shown here is derived from an EMBL/GenBank/DDBJ whole genome shotgun (WGS) entry which is preliminary data.</text>
</comment>
<feature type="domain" description="HTH iclR-type" evidence="4">
    <location>
        <begin position="7"/>
        <end position="68"/>
    </location>
</feature>
<dbReference type="InterPro" id="IPR036390">
    <property type="entry name" value="WH_DNA-bd_sf"/>
</dbReference>
<evidence type="ECO:0000259" key="5">
    <source>
        <dbReference type="PROSITE" id="PS51078"/>
    </source>
</evidence>
<dbReference type="Pfam" id="PF01614">
    <property type="entry name" value="IclR_C"/>
    <property type="match status" value="1"/>
</dbReference>
<evidence type="ECO:0000313" key="7">
    <source>
        <dbReference type="Proteomes" id="UP000310636"/>
    </source>
</evidence>
<sequence>MERKYWVPAIERADQVLRLVARYPGELRLIDLSKRTDINKSSMFSLLNTLEKLDWVRRDKDDTFRIGAALGALAGGYFQQNDLIASFHLEAALTKSKLEETIQLAELLGNEVLYLAKEEFPGPVKLMSEPGMRLPAHSTALGKVLLSGLPDDRWPRLYSDADAEPLERLTPNTITELSALHAEVGLIRERGYAEDTEEAVQGFCCIAVPIVRHGKTVSAISCSMLRHRWESKREFVLSELLQLADRLSIA</sequence>
<keyword evidence="3" id="KW-0804">Transcription</keyword>
<dbReference type="InterPro" id="IPR014757">
    <property type="entry name" value="Tscrpt_reg_IclR_C"/>
</dbReference>
<dbReference type="PANTHER" id="PTHR30136">
    <property type="entry name" value="HELIX-TURN-HELIX TRANSCRIPTIONAL REGULATOR, ICLR FAMILY"/>
    <property type="match status" value="1"/>
</dbReference>
<dbReference type="InterPro" id="IPR005471">
    <property type="entry name" value="Tscrpt_reg_IclR_N"/>
</dbReference>
<dbReference type="GO" id="GO:0003700">
    <property type="term" value="F:DNA-binding transcription factor activity"/>
    <property type="evidence" value="ECO:0007669"/>
    <property type="project" value="TreeGrafter"/>
</dbReference>
<dbReference type="SMART" id="SM00346">
    <property type="entry name" value="HTH_ICLR"/>
    <property type="match status" value="1"/>
</dbReference>
<dbReference type="PANTHER" id="PTHR30136:SF24">
    <property type="entry name" value="HTH-TYPE TRANSCRIPTIONAL REPRESSOR ALLR"/>
    <property type="match status" value="1"/>
</dbReference>
<organism evidence="6 7">
    <name type="scientific">Cohnella fermenti</name>
    <dbReference type="NCBI Taxonomy" id="2565925"/>
    <lineage>
        <taxon>Bacteria</taxon>
        <taxon>Bacillati</taxon>
        <taxon>Bacillota</taxon>
        <taxon>Bacilli</taxon>
        <taxon>Bacillales</taxon>
        <taxon>Paenibacillaceae</taxon>
        <taxon>Cohnella</taxon>
    </lineage>
</organism>
<dbReference type="GO" id="GO:0003677">
    <property type="term" value="F:DNA binding"/>
    <property type="evidence" value="ECO:0007669"/>
    <property type="project" value="UniProtKB-KW"/>
</dbReference>
<keyword evidence="2" id="KW-0238">DNA-binding</keyword>
<protein>
    <submittedName>
        <fullName evidence="6">IclR family transcriptional regulator</fullName>
    </submittedName>
</protein>
<keyword evidence="7" id="KW-1185">Reference proteome</keyword>
<dbReference type="Gene3D" id="3.30.450.40">
    <property type="match status" value="1"/>
</dbReference>
<proteinExistence type="predicted"/>
<name>A0A4S4BRE9_9BACL</name>
<dbReference type="InterPro" id="IPR036388">
    <property type="entry name" value="WH-like_DNA-bd_sf"/>
</dbReference>
<dbReference type="PROSITE" id="PS51077">
    <property type="entry name" value="HTH_ICLR"/>
    <property type="match status" value="1"/>
</dbReference>
<evidence type="ECO:0000256" key="2">
    <source>
        <dbReference type="ARBA" id="ARBA00023125"/>
    </source>
</evidence>
<gene>
    <name evidence="6" type="ORF">E6C55_16310</name>
</gene>
<dbReference type="Proteomes" id="UP000310636">
    <property type="component" value="Unassembled WGS sequence"/>
</dbReference>
<dbReference type="InterPro" id="IPR029016">
    <property type="entry name" value="GAF-like_dom_sf"/>
</dbReference>
<dbReference type="RefSeq" id="WP_136370879.1">
    <property type="nucleotide sequence ID" value="NZ_SSOB01000019.1"/>
</dbReference>
<dbReference type="Gene3D" id="1.10.10.10">
    <property type="entry name" value="Winged helix-like DNA-binding domain superfamily/Winged helix DNA-binding domain"/>
    <property type="match status" value="1"/>
</dbReference>
<dbReference type="AlphaFoldDB" id="A0A4S4BRE9"/>